<feature type="transmembrane region" description="Helical" evidence="2">
    <location>
        <begin position="65"/>
        <end position="86"/>
    </location>
</feature>
<protein>
    <submittedName>
        <fullName evidence="3">Multicomponent K+:H+ antiporter subunit G</fullName>
    </submittedName>
</protein>
<feature type="compositionally biased region" description="Polar residues" evidence="1">
    <location>
        <begin position="109"/>
        <end position="119"/>
    </location>
</feature>
<keyword evidence="4" id="KW-1185">Reference proteome</keyword>
<keyword evidence="2" id="KW-1133">Transmembrane helix</keyword>
<evidence type="ECO:0000313" key="3">
    <source>
        <dbReference type="EMBL" id="SET16785.1"/>
    </source>
</evidence>
<dbReference type="NCBIfam" id="TIGR01300">
    <property type="entry name" value="CPA3_mnhG_phaG"/>
    <property type="match status" value="1"/>
</dbReference>
<keyword evidence="2" id="KW-0472">Membrane</keyword>
<organism evidence="3 4">
    <name type="scientific">Nitrosomonas marina</name>
    <dbReference type="NCBI Taxonomy" id="917"/>
    <lineage>
        <taxon>Bacteria</taxon>
        <taxon>Pseudomonadati</taxon>
        <taxon>Pseudomonadota</taxon>
        <taxon>Betaproteobacteria</taxon>
        <taxon>Nitrosomonadales</taxon>
        <taxon>Nitrosomonadaceae</taxon>
        <taxon>Nitrosomonas</taxon>
    </lineage>
</organism>
<proteinExistence type="predicted"/>
<dbReference type="Pfam" id="PF03334">
    <property type="entry name" value="PhaG_MnhG_YufB"/>
    <property type="match status" value="1"/>
</dbReference>
<dbReference type="GO" id="GO:0015385">
    <property type="term" value="F:sodium:proton antiporter activity"/>
    <property type="evidence" value="ECO:0007669"/>
    <property type="project" value="TreeGrafter"/>
</dbReference>
<sequence>MLDFLLSILVLTGASFAFIGSLGLIRLKDLYTRLHGPTKATTLGVGSLLIASAIYFSIYSEQISLHEFLITIFLFITAPVSAHLLAKAALHLGLPSLAEIPKAEEADQTEMTETVQTGATEAFEKNERIGSDNASPDEKARPAESKSITKTPRTPDQTQS</sequence>
<dbReference type="PANTHER" id="PTHR34703:SF1">
    <property type="entry name" value="ANTIPORTER SUBUNIT MNHG2-RELATED"/>
    <property type="match status" value="1"/>
</dbReference>
<dbReference type="RefSeq" id="WP_090658346.1">
    <property type="nucleotide sequence ID" value="NZ_FOIA01000014.1"/>
</dbReference>
<evidence type="ECO:0000256" key="1">
    <source>
        <dbReference type="SAM" id="MobiDB-lite"/>
    </source>
</evidence>
<dbReference type="PANTHER" id="PTHR34703">
    <property type="entry name" value="ANTIPORTER SUBUNIT MNHG2-RELATED"/>
    <property type="match status" value="1"/>
</dbReference>
<feature type="compositionally biased region" description="Polar residues" evidence="1">
    <location>
        <begin position="146"/>
        <end position="160"/>
    </location>
</feature>
<gene>
    <name evidence="3" type="ORF">SAMN05216326_11412</name>
</gene>
<reference evidence="4" key="1">
    <citation type="submission" date="2016-10" db="EMBL/GenBank/DDBJ databases">
        <authorList>
            <person name="Varghese N."/>
            <person name="Submissions S."/>
        </authorList>
    </citation>
    <scope>NUCLEOTIDE SEQUENCE [LARGE SCALE GENOMIC DNA]</scope>
    <source>
        <strain evidence="4">Nm71</strain>
    </source>
</reference>
<feature type="transmembrane region" description="Helical" evidence="2">
    <location>
        <begin position="39"/>
        <end position="59"/>
    </location>
</feature>
<evidence type="ECO:0000256" key="2">
    <source>
        <dbReference type="SAM" id="Phobius"/>
    </source>
</evidence>
<dbReference type="NCBIfam" id="NF009316">
    <property type="entry name" value="PRK12674.1-5"/>
    <property type="match status" value="1"/>
</dbReference>
<dbReference type="EMBL" id="FOIA01000014">
    <property type="protein sequence ID" value="SET16785.1"/>
    <property type="molecule type" value="Genomic_DNA"/>
</dbReference>
<feature type="region of interest" description="Disordered" evidence="1">
    <location>
        <begin position="103"/>
        <end position="160"/>
    </location>
</feature>
<evidence type="ECO:0000313" key="4">
    <source>
        <dbReference type="Proteomes" id="UP000199345"/>
    </source>
</evidence>
<accession>A0A1I0CCR0</accession>
<feature type="compositionally biased region" description="Basic and acidic residues" evidence="1">
    <location>
        <begin position="122"/>
        <end position="144"/>
    </location>
</feature>
<keyword evidence="2" id="KW-0812">Transmembrane</keyword>
<name>A0A1I0CCR0_9PROT</name>
<dbReference type="Proteomes" id="UP000199345">
    <property type="component" value="Unassembled WGS sequence"/>
</dbReference>
<dbReference type="AlphaFoldDB" id="A0A1I0CCR0"/>
<dbReference type="OrthoDB" id="9813804at2"/>
<dbReference type="InterPro" id="IPR005133">
    <property type="entry name" value="PhaG_MnhG_YufB"/>
</dbReference>
<feature type="transmembrane region" description="Helical" evidence="2">
    <location>
        <begin position="6"/>
        <end position="27"/>
    </location>
</feature>